<dbReference type="RefSeq" id="WP_183443396.1">
    <property type="nucleotide sequence ID" value="NZ_JACHXD010000019.1"/>
</dbReference>
<evidence type="ECO:0000256" key="2">
    <source>
        <dbReference type="ARBA" id="ARBA00023015"/>
    </source>
</evidence>
<gene>
    <name evidence="6" type="ORF">FHS03_004798</name>
</gene>
<dbReference type="GO" id="GO:0003677">
    <property type="term" value="F:DNA binding"/>
    <property type="evidence" value="ECO:0007669"/>
    <property type="project" value="UniProtKB-KW"/>
</dbReference>
<dbReference type="EMBL" id="JACHXD010000019">
    <property type="protein sequence ID" value="MBB3121706.1"/>
    <property type="molecule type" value="Genomic_DNA"/>
</dbReference>
<comment type="caution">
    <text evidence="6">The sequence shown here is derived from an EMBL/GenBank/DDBJ whole genome shotgun (WGS) entry which is preliminary data.</text>
</comment>
<name>A0A7W5BF19_9BURK</name>
<dbReference type="PROSITE" id="PS50937">
    <property type="entry name" value="HTH_MERR_2"/>
    <property type="match status" value="1"/>
</dbReference>
<proteinExistence type="predicted"/>
<dbReference type="Pfam" id="PF13411">
    <property type="entry name" value="MerR_1"/>
    <property type="match status" value="1"/>
</dbReference>
<organism evidence="6 7">
    <name type="scientific">Pseudoduganella violacea</name>
    <dbReference type="NCBI Taxonomy" id="1715466"/>
    <lineage>
        <taxon>Bacteria</taxon>
        <taxon>Pseudomonadati</taxon>
        <taxon>Pseudomonadota</taxon>
        <taxon>Betaproteobacteria</taxon>
        <taxon>Burkholderiales</taxon>
        <taxon>Oxalobacteraceae</taxon>
        <taxon>Telluria group</taxon>
        <taxon>Pseudoduganella</taxon>
    </lineage>
</organism>
<dbReference type="AlphaFoldDB" id="A0A7W5BF19"/>
<dbReference type="InterPro" id="IPR000551">
    <property type="entry name" value="MerR-type_HTH_dom"/>
</dbReference>
<evidence type="ECO:0000256" key="4">
    <source>
        <dbReference type="ARBA" id="ARBA00023163"/>
    </source>
</evidence>
<dbReference type="PRINTS" id="PR00040">
    <property type="entry name" value="HTHMERR"/>
</dbReference>
<dbReference type="InterPro" id="IPR047057">
    <property type="entry name" value="MerR_fam"/>
</dbReference>
<dbReference type="SUPFAM" id="SSF46955">
    <property type="entry name" value="Putative DNA-binding domain"/>
    <property type="match status" value="1"/>
</dbReference>
<feature type="domain" description="HTH merR-type" evidence="5">
    <location>
        <begin position="1"/>
        <end position="71"/>
    </location>
</feature>
<dbReference type="GO" id="GO:0003700">
    <property type="term" value="F:DNA-binding transcription factor activity"/>
    <property type="evidence" value="ECO:0007669"/>
    <property type="project" value="InterPro"/>
</dbReference>
<keyword evidence="4" id="KW-0804">Transcription</keyword>
<dbReference type="Gene3D" id="1.10.1660.10">
    <property type="match status" value="1"/>
</dbReference>
<evidence type="ECO:0000256" key="1">
    <source>
        <dbReference type="ARBA" id="ARBA00022491"/>
    </source>
</evidence>
<dbReference type="PANTHER" id="PTHR30204">
    <property type="entry name" value="REDOX-CYCLING DRUG-SENSING TRANSCRIPTIONAL ACTIVATOR SOXR"/>
    <property type="match status" value="1"/>
</dbReference>
<dbReference type="PROSITE" id="PS00552">
    <property type="entry name" value="HTH_MERR_1"/>
    <property type="match status" value="1"/>
</dbReference>
<dbReference type="Proteomes" id="UP000541535">
    <property type="component" value="Unassembled WGS sequence"/>
</dbReference>
<evidence type="ECO:0000256" key="3">
    <source>
        <dbReference type="ARBA" id="ARBA00023125"/>
    </source>
</evidence>
<dbReference type="InterPro" id="IPR009061">
    <property type="entry name" value="DNA-bd_dom_put_sf"/>
</dbReference>
<reference evidence="6 7" key="1">
    <citation type="submission" date="2020-08" db="EMBL/GenBank/DDBJ databases">
        <title>Genomic Encyclopedia of Type Strains, Phase III (KMG-III): the genomes of soil and plant-associated and newly described type strains.</title>
        <authorList>
            <person name="Whitman W."/>
        </authorList>
    </citation>
    <scope>NUCLEOTIDE SEQUENCE [LARGE SCALE GENOMIC DNA]</scope>
    <source>
        <strain evidence="6 7">CECT 8897</strain>
    </source>
</reference>
<keyword evidence="7" id="KW-1185">Reference proteome</keyword>
<sequence>MQIGDIARRAGVSRDTVRFYERMGLLDEATRPNTTNNYKVYSATALRRIELIGHGKALGFTLKEIAEVIQAWEQDDLATENKVRLIQEKIEQVDQKARSLELLRAGLNDALIKVESGCNDEASEHGQYATTACRSRS</sequence>
<keyword evidence="2" id="KW-0805">Transcription regulation</keyword>
<keyword evidence="1" id="KW-0678">Repressor</keyword>
<protein>
    <submittedName>
        <fullName evidence="6">DNA-binding transcriptional MerR regulator</fullName>
    </submittedName>
</protein>
<evidence type="ECO:0000259" key="5">
    <source>
        <dbReference type="PROSITE" id="PS50937"/>
    </source>
</evidence>
<evidence type="ECO:0000313" key="7">
    <source>
        <dbReference type="Proteomes" id="UP000541535"/>
    </source>
</evidence>
<keyword evidence="3 6" id="KW-0238">DNA-binding</keyword>
<evidence type="ECO:0000313" key="6">
    <source>
        <dbReference type="EMBL" id="MBB3121706.1"/>
    </source>
</evidence>
<accession>A0A7W5BF19</accession>
<dbReference type="PANTHER" id="PTHR30204:SF69">
    <property type="entry name" value="MERR-FAMILY TRANSCRIPTIONAL REGULATOR"/>
    <property type="match status" value="1"/>
</dbReference>
<dbReference type="SMART" id="SM00422">
    <property type="entry name" value="HTH_MERR"/>
    <property type="match status" value="1"/>
</dbReference>